<evidence type="ECO:0000256" key="2">
    <source>
        <dbReference type="ARBA" id="ARBA00022630"/>
    </source>
</evidence>
<dbReference type="Pfam" id="PF02852">
    <property type="entry name" value="Pyr_redox_dim"/>
    <property type="match status" value="1"/>
</dbReference>
<evidence type="ECO:0000256" key="1">
    <source>
        <dbReference type="ARBA" id="ARBA00007532"/>
    </source>
</evidence>
<evidence type="ECO:0000256" key="4">
    <source>
        <dbReference type="ARBA" id="ARBA00023002"/>
    </source>
</evidence>
<dbReference type="InterPro" id="IPR004099">
    <property type="entry name" value="Pyr_nucl-diS_OxRdtase_dimer"/>
</dbReference>
<dbReference type="PRINTS" id="PR00368">
    <property type="entry name" value="FADPNR"/>
</dbReference>
<evidence type="ECO:0000313" key="11">
    <source>
        <dbReference type="Proteomes" id="UP000192610"/>
    </source>
</evidence>
<evidence type="ECO:0000259" key="9">
    <source>
        <dbReference type="Pfam" id="PF07992"/>
    </source>
</evidence>
<dbReference type="AlphaFoldDB" id="A0A1V9E3V4"/>
<dbReference type="PIRSF" id="PIRSF000350">
    <property type="entry name" value="Mercury_reductase_MerA"/>
    <property type="match status" value="1"/>
</dbReference>
<dbReference type="GO" id="GO:0050660">
    <property type="term" value="F:flavin adenine dinucleotide binding"/>
    <property type="evidence" value="ECO:0007669"/>
    <property type="project" value="TreeGrafter"/>
</dbReference>
<feature type="disulfide bond" description="Redox-active" evidence="7">
    <location>
        <begin position="41"/>
        <end position="46"/>
    </location>
</feature>
<feature type="domain" description="Pyridine nucleotide-disulphide oxidoreductase dimerisation" evidence="8">
    <location>
        <begin position="347"/>
        <end position="454"/>
    </location>
</feature>
<dbReference type="InterPro" id="IPR001100">
    <property type="entry name" value="Pyr_nuc-diS_OxRdtase"/>
</dbReference>
<dbReference type="PRINTS" id="PR00411">
    <property type="entry name" value="PNDRDTASEI"/>
</dbReference>
<comment type="caution">
    <text evidence="10">The sequence shown here is derived from an EMBL/GenBank/DDBJ whole genome shotgun (WGS) entry which is preliminary data.</text>
</comment>
<dbReference type="Gene3D" id="3.30.390.30">
    <property type="match status" value="1"/>
</dbReference>
<feature type="binding site" evidence="6">
    <location>
        <position position="271"/>
    </location>
    <ligand>
        <name>NAD(+)</name>
        <dbReference type="ChEBI" id="CHEBI:57540"/>
    </ligand>
</feature>
<feature type="domain" description="FAD/NAD(P)-binding" evidence="9">
    <location>
        <begin position="5"/>
        <end position="323"/>
    </location>
</feature>
<sequence>MQQFDAILIGSGQAATPLATQLAHKGRKVVLIEQTYIAGTCINWGCTPTKTMVASAKNIYQAKRSKEYGFTTGAITVDLPAIIARKEKVVTTFRAGSENRLKKESNIKVVYGVASFTGNKVVQVKTTSGAVEEYTAEHIFINTGAATTIPAIKGLDSVPYLTSTTIMELQEIPEHLIIIGAGYVALEFGQMFLRFGSKVTIVQRSQRFLPKEDPDIADEMKKILEEDGITFKLDANPQSVQLSGSKKIILTVTADGKNTDLEGSHLLIAAGRSPNTRSLHLDKTGVETDEKEFIKVNDRLETNVSGIYALGDVKPGPAFTHISYNDYLVVTKNLLENGNVSIKGRFVPYCVFTDPELARVGITEEEARSKGIPVKIAKLPMAYVARGVEMGETRGVMKAVVDAGTKQILGVSIIGFGAGELMSLLQIAMLGKVTSDQLKDNIFAHPTWSESINNLFMNLDE</sequence>
<dbReference type="SUPFAM" id="SSF55424">
    <property type="entry name" value="FAD/NAD-linked reductases, dimerisation (C-terminal) domain"/>
    <property type="match status" value="1"/>
</dbReference>
<dbReference type="OrthoDB" id="9800167at2"/>
<feature type="binding site" evidence="6">
    <location>
        <position position="312"/>
    </location>
    <ligand>
        <name>FAD</name>
        <dbReference type="ChEBI" id="CHEBI:57692"/>
    </ligand>
</feature>
<accession>A0A1V9E3V4</accession>
<evidence type="ECO:0000256" key="5">
    <source>
        <dbReference type="PIRSR" id="PIRSR000350-2"/>
    </source>
</evidence>
<protein>
    <submittedName>
        <fullName evidence="10">Mercuric reductase</fullName>
    </submittedName>
</protein>
<dbReference type="RefSeq" id="WP_081203752.1">
    <property type="nucleotide sequence ID" value="NZ_FOCZ01000007.1"/>
</dbReference>
<organism evidence="10 11">
    <name type="scientific">Niastella yeongjuensis</name>
    <dbReference type="NCBI Taxonomy" id="354355"/>
    <lineage>
        <taxon>Bacteria</taxon>
        <taxon>Pseudomonadati</taxon>
        <taxon>Bacteroidota</taxon>
        <taxon>Chitinophagia</taxon>
        <taxon>Chitinophagales</taxon>
        <taxon>Chitinophagaceae</taxon>
        <taxon>Niastella</taxon>
    </lineage>
</organism>
<keyword evidence="3 6" id="KW-0274">FAD</keyword>
<dbReference type="EMBL" id="LVXG01000067">
    <property type="protein sequence ID" value="OQP40776.1"/>
    <property type="molecule type" value="Genomic_DNA"/>
</dbReference>
<evidence type="ECO:0000256" key="3">
    <source>
        <dbReference type="ARBA" id="ARBA00022827"/>
    </source>
</evidence>
<keyword evidence="2" id="KW-0285">Flavoprotein</keyword>
<dbReference type="STRING" id="354355.SAMN05660816_04205"/>
<keyword evidence="6" id="KW-0520">NAD</keyword>
<dbReference type="InterPro" id="IPR036188">
    <property type="entry name" value="FAD/NAD-bd_sf"/>
</dbReference>
<feature type="binding site" evidence="6">
    <location>
        <begin position="180"/>
        <end position="187"/>
    </location>
    <ligand>
        <name>NAD(+)</name>
        <dbReference type="ChEBI" id="CHEBI:57540"/>
    </ligand>
</feature>
<keyword evidence="4" id="KW-0560">Oxidoreductase</keyword>
<evidence type="ECO:0000313" key="10">
    <source>
        <dbReference type="EMBL" id="OQP40776.1"/>
    </source>
</evidence>
<dbReference type="InterPro" id="IPR016156">
    <property type="entry name" value="FAD/NAD-linked_Rdtase_dimer_sf"/>
</dbReference>
<dbReference type="Pfam" id="PF07992">
    <property type="entry name" value="Pyr_redox_2"/>
    <property type="match status" value="1"/>
</dbReference>
<feature type="binding site" evidence="6">
    <location>
        <position position="50"/>
    </location>
    <ligand>
        <name>FAD</name>
        <dbReference type="ChEBI" id="CHEBI:57692"/>
    </ligand>
</feature>
<dbReference type="InterPro" id="IPR023753">
    <property type="entry name" value="FAD/NAD-binding_dom"/>
</dbReference>
<keyword evidence="6" id="KW-0547">Nucleotide-binding</keyword>
<dbReference type="GO" id="GO:0003955">
    <property type="term" value="F:NAD(P)H dehydrogenase (quinone) activity"/>
    <property type="evidence" value="ECO:0007669"/>
    <property type="project" value="TreeGrafter"/>
</dbReference>
<name>A0A1V9E3V4_9BACT</name>
<evidence type="ECO:0000256" key="6">
    <source>
        <dbReference type="PIRSR" id="PIRSR000350-3"/>
    </source>
</evidence>
<dbReference type="PANTHER" id="PTHR43014:SF2">
    <property type="entry name" value="MERCURIC REDUCTASE"/>
    <property type="match status" value="1"/>
</dbReference>
<dbReference type="Gene3D" id="3.50.50.60">
    <property type="entry name" value="FAD/NAD(P)-binding domain"/>
    <property type="match status" value="2"/>
</dbReference>
<comment type="cofactor">
    <cofactor evidence="6">
        <name>FAD</name>
        <dbReference type="ChEBI" id="CHEBI:57692"/>
    </cofactor>
    <text evidence="6">Binds 1 FAD per subunit.</text>
</comment>
<dbReference type="PANTHER" id="PTHR43014">
    <property type="entry name" value="MERCURIC REDUCTASE"/>
    <property type="match status" value="1"/>
</dbReference>
<dbReference type="FunFam" id="3.30.390.30:FF:000001">
    <property type="entry name" value="Dihydrolipoyl dehydrogenase"/>
    <property type="match status" value="1"/>
</dbReference>
<proteinExistence type="inferred from homology"/>
<keyword evidence="11" id="KW-1185">Reference proteome</keyword>
<feature type="active site" description="Proton acceptor" evidence="5">
    <location>
        <position position="445"/>
    </location>
</feature>
<evidence type="ECO:0000256" key="7">
    <source>
        <dbReference type="PIRSR" id="PIRSR000350-4"/>
    </source>
</evidence>
<evidence type="ECO:0000259" key="8">
    <source>
        <dbReference type="Pfam" id="PF02852"/>
    </source>
</evidence>
<dbReference type="SUPFAM" id="SSF51905">
    <property type="entry name" value="FAD/NAD(P)-binding domain"/>
    <property type="match status" value="1"/>
</dbReference>
<reference evidence="11" key="1">
    <citation type="submission" date="2016-04" db="EMBL/GenBank/DDBJ databases">
        <authorList>
            <person name="Chen L."/>
            <person name="Zhuang W."/>
            <person name="Wang G."/>
        </authorList>
    </citation>
    <scope>NUCLEOTIDE SEQUENCE [LARGE SCALE GENOMIC DNA]</scope>
    <source>
        <strain evidence="11">17621</strain>
    </source>
</reference>
<gene>
    <name evidence="10" type="ORF">A4H97_14250</name>
</gene>
<dbReference type="Proteomes" id="UP000192610">
    <property type="component" value="Unassembled WGS sequence"/>
</dbReference>
<comment type="similarity">
    <text evidence="1">Belongs to the class-I pyridine nucleotide-disulfide oxidoreductase family.</text>
</comment>